<dbReference type="VEuPathDB" id="VectorBase:GPAI017653"/>
<name>A0A1A9ZKJ9_GLOPL</name>
<keyword evidence="2" id="KW-1185">Reference proteome</keyword>
<dbReference type="Proteomes" id="UP000092445">
    <property type="component" value="Unassembled WGS sequence"/>
</dbReference>
<dbReference type="EnsemblMetazoa" id="GPAI017653-RA">
    <property type="protein sequence ID" value="GPAI017653-PA"/>
    <property type="gene ID" value="GPAI017653"/>
</dbReference>
<sequence>MQQHKHIHQNCIYSSFEAINKAESEKLLRARAHAHARARAKATTTTATANKVTSPLIWTHTPSNTITLDSSWPSEVSQHMLSVWPPMATSSCSSIKYGVVDDNISDTTLSFIKSSSCWFDCGLCNGVVNNNSLMMAIVGFSDGSGCHFRSRSGGACDGGSGGGVVDDISYIIS</sequence>
<protein>
    <submittedName>
        <fullName evidence="1">Uncharacterized protein</fullName>
    </submittedName>
</protein>
<reference evidence="2" key="1">
    <citation type="submission" date="2014-03" db="EMBL/GenBank/DDBJ databases">
        <authorList>
            <person name="Aksoy S."/>
            <person name="Warren W."/>
            <person name="Wilson R.K."/>
        </authorList>
    </citation>
    <scope>NUCLEOTIDE SEQUENCE [LARGE SCALE GENOMIC DNA]</scope>
    <source>
        <strain evidence="2">IAEA</strain>
    </source>
</reference>
<evidence type="ECO:0000313" key="2">
    <source>
        <dbReference type="Proteomes" id="UP000092445"/>
    </source>
</evidence>
<organism evidence="1 2">
    <name type="scientific">Glossina pallidipes</name>
    <name type="common">Tsetse fly</name>
    <dbReference type="NCBI Taxonomy" id="7398"/>
    <lineage>
        <taxon>Eukaryota</taxon>
        <taxon>Metazoa</taxon>
        <taxon>Ecdysozoa</taxon>
        <taxon>Arthropoda</taxon>
        <taxon>Hexapoda</taxon>
        <taxon>Insecta</taxon>
        <taxon>Pterygota</taxon>
        <taxon>Neoptera</taxon>
        <taxon>Endopterygota</taxon>
        <taxon>Diptera</taxon>
        <taxon>Brachycera</taxon>
        <taxon>Muscomorpha</taxon>
        <taxon>Hippoboscoidea</taxon>
        <taxon>Glossinidae</taxon>
        <taxon>Glossina</taxon>
    </lineage>
</organism>
<accession>A0A1A9ZKJ9</accession>
<reference evidence="1" key="2">
    <citation type="submission" date="2020-05" db="UniProtKB">
        <authorList>
            <consortium name="EnsemblMetazoa"/>
        </authorList>
    </citation>
    <scope>IDENTIFICATION</scope>
    <source>
        <strain evidence="1">IAEA</strain>
    </source>
</reference>
<evidence type="ECO:0000313" key="1">
    <source>
        <dbReference type="EnsemblMetazoa" id="GPAI017653-PA"/>
    </source>
</evidence>
<proteinExistence type="predicted"/>
<dbReference type="AlphaFoldDB" id="A0A1A9ZKJ9"/>